<dbReference type="InterPro" id="IPR017853">
    <property type="entry name" value="GH"/>
</dbReference>
<dbReference type="SUPFAM" id="SSF54556">
    <property type="entry name" value="Chitinase insertion domain"/>
    <property type="match status" value="1"/>
</dbReference>
<dbReference type="InterPro" id="IPR001579">
    <property type="entry name" value="Glyco_hydro_18_chit_AS"/>
</dbReference>
<dbReference type="GO" id="GO:0005975">
    <property type="term" value="P:carbohydrate metabolic process"/>
    <property type="evidence" value="ECO:0007669"/>
    <property type="project" value="InterPro"/>
</dbReference>
<dbReference type="EMBL" id="CP118108">
    <property type="protein sequence ID" value="WDI03278.1"/>
    <property type="molecule type" value="Genomic_DNA"/>
</dbReference>
<dbReference type="PANTHER" id="PTHR11177">
    <property type="entry name" value="CHITINASE"/>
    <property type="match status" value="1"/>
</dbReference>
<dbReference type="GO" id="GO:0008843">
    <property type="term" value="F:endochitinase activity"/>
    <property type="evidence" value="ECO:0007669"/>
    <property type="project" value="UniProtKB-EC"/>
</dbReference>
<protein>
    <recommendedName>
        <fullName evidence="2">chitinase</fullName>
        <ecNumber evidence="2">3.2.1.14</ecNumber>
    </recommendedName>
</protein>
<accession>A0AAX3N4R2</accession>
<dbReference type="PROSITE" id="PS51910">
    <property type="entry name" value="GH18_2"/>
    <property type="match status" value="1"/>
</dbReference>
<dbReference type="PANTHER" id="PTHR11177:SF317">
    <property type="entry name" value="CHITINASE 12-RELATED"/>
    <property type="match status" value="1"/>
</dbReference>
<comment type="catalytic activity">
    <reaction evidence="1">
        <text>Random endo-hydrolysis of N-acetyl-beta-D-glucosaminide (1-&gt;4)-beta-linkages in chitin and chitodextrins.</text>
        <dbReference type="EC" id="3.2.1.14"/>
    </reaction>
</comment>
<dbReference type="InterPro" id="IPR001223">
    <property type="entry name" value="Glyco_hydro18_cat"/>
</dbReference>
<evidence type="ECO:0000256" key="4">
    <source>
        <dbReference type="ARBA" id="ARBA00023024"/>
    </source>
</evidence>
<keyword evidence="3 6" id="KW-0378">Hydrolase</keyword>
<dbReference type="InterPro" id="IPR029070">
    <property type="entry name" value="Chitinase_insertion_sf"/>
</dbReference>
<gene>
    <name evidence="9" type="ORF">PUW23_05135</name>
    <name evidence="10" type="ORF">PUW25_04680</name>
</gene>
<dbReference type="InterPro" id="IPR011583">
    <property type="entry name" value="Chitinase_II/V-like_cat"/>
</dbReference>
<dbReference type="Proteomes" id="UP001221519">
    <property type="component" value="Chromosome"/>
</dbReference>
<feature type="domain" description="GH18" evidence="8">
    <location>
        <begin position="4"/>
        <end position="343"/>
    </location>
</feature>
<evidence type="ECO:0000256" key="3">
    <source>
        <dbReference type="ARBA" id="ARBA00022801"/>
    </source>
</evidence>
<dbReference type="InterPro" id="IPR050314">
    <property type="entry name" value="Glycosyl_Hydrlase_18"/>
</dbReference>
<dbReference type="RefSeq" id="WP_205053996.1">
    <property type="nucleotide sequence ID" value="NZ_CP118101.1"/>
</dbReference>
<evidence type="ECO:0000313" key="9">
    <source>
        <dbReference type="EMBL" id="WDH83617.1"/>
    </source>
</evidence>
<keyword evidence="12" id="KW-1185">Reference proteome</keyword>
<organism evidence="9 11">
    <name type="scientific">Paenibacillus urinalis</name>
    <dbReference type="NCBI Taxonomy" id="521520"/>
    <lineage>
        <taxon>Bacteria</taxon>
        <taxon>Bacillati</taxon>
        <taxon>Bacillota</taxon>
        <taxon>Bacilli</taxon>
        <taxon>Bacillales</taxon>
        <taxon>Paenibacillaceae</taxon>
        <taxon>Paenibacillus</taxon>
    </lineage>
</organism>
<name>A0AAX3N4R2_9BACL</name>
<dbReference type="GO" id="GO:0006032">
    <property type="term" value="P:chitin catabolic process"/>
    <property type="evidence" value="ECO:0007669"/>
    <property type="project" value="UniProtKB-KW"/>
</dbReference>
<reference evidence="9 12" key="1">
    <citation type="submission" date="2023-02" db="EMBL/GenBank/DDBJ databases">
        <title>Pathogen: clinical or host-associated sample.</title>
        <authorList>
            <person name="Hergert J."/>
            <person name="Casey R."/>
            <person name="Wagner J."/>
            <person name="Young E.L."/>
            <person name="Oakeson K.F."/>
        </authorList>
    </citation>
    <scope>NUCLEOTIDE SEQUENCE</scope>
    <source>
        <strain evidence="10 12">2022CK-00829</strain>
        <strain evidence="9">2022CK-00830</strain>
    </source>
</reference>
<dbReference type="Gene3D" id="3.20.20.80">
    <property type="entry name" value="Glycosidases"/>
    <property type="match status" value="1"/>
</dbReference>
<dbReference type="SUPFAM" id="SSF51445">
    <property type="entry name" value="(Trans)glycosidases"/>
    <property type="match status" value="1"/>
</dbReference>
<dbReference type="PROSITE" id="PS01095">
    <property type="entry name" value="GH18_1"/>
    <property type="match status" value="1"/>
</dbReference>
<keyword evidence="5 6" id="KW-0326">Glycosidase</keyword>
<dbReference type="Pfam" id="PF00704">
    <property type="entry name" value="Glyco_hydro_18"/>
    <property type="match status" value="1"/>
</dbReference>
<keyword evidence="4" id="KW-0146">Chitin degradation</keyword>
<sequence length="343" mass="38440">MNNKWIIGYVSHQDLDKVTETDLCRMTHINIAFGVIQEGVIQTSHLLHMKQIPVIKEKHPDLKIILSVGGWSSGGFSEAAATEEGRLKLAVSAARVVKSYSLDGIDLDWEYPCYGQAGIAASPMDKQNFTQLLSTIREELDQLGEQENRHYMLSIAAGADQYYIDGTELEHIVPYLDYVQLMTYDMRGGFQVLTGHHTSLYTATGDLYRISTDASVSMFHKAGVPMDKIVIGAAFYSRKWAGVPARNNGLHQMAATTGGYGPDYTELSADYINNDGYTRYWDDEAKAPYLFNGSTFISYDDPESITAKCEYVIEQELAGIMFWEYKCDASHTLLEAMSKVLRR</sequence>
<comment type="similarity">
    <text evidence="7">Belongs to the glycosyl hydrolase 18 family.</text>
</comment>
<dbReference type="SMART" id="SM00636">
    <property type="entry name" value="Glyco_18"/>
    <property type="match status" value="1"/>
</dbReference>
<evidence type="ECO:0000256" key="2">
    <source>
        <dbReference type="ARBA" id="ARBA00012729"/>
    </source>
</evidence>
<evidence type="ECO:0000256" key="5">
    <source>
        <dbReference type="ARBA" id="ARBA00023295"/>
    </source>
</evidence>
<dbReference type="EMBL" id="CP118101">
    <property type="protein sequence ID" value="WDH83617.1"/>
    <property type="molecule type" value="Genomic_DNA"/>
</dbReference>
<dbReference type="AlphaFoldDB" id="A0AAX3N4R2"/>
<dbReference type="GO" id="GO:0008061">
    <property type="term" value="F:chitin binding"/>
    <property type="evidence" value="ECO:0007669"/>
    <property type="project" value="InterPro"/>
</dbReference>
<evidence type="ECO:0000256" key="6">
    <source>
        <dbReference type="RuleBase" id="RU000489"/>
    </source>
</evidence>
<dbReference type="Gene3D" id="3.10.50.10">
    <property type="match status" value="1"/>
</dbReference>
<dbReference type="EC" id="3.2.1.14" evidence="2"/>
<evidence type="ECO:0000256" key="7">
    <source>
        <dbReference type="RuleBase" id="RU004453"/>
    </source>
</evidence>
<evidence type="ECO:0000313" key="10">
    <source>
        <dbReference type="EMBL" id="WDI03278.1"/>
    </source>
</evidence>
<evidence type="ECO:0000256" key="1">
    <source>
        <dbReference type="ARBA" id="ARBA00000822"/>
    </source>
</evidence>
<evidence type="ECO:0000313" key="12">
    <source>
        <dbReference type="Proteomes" id="UP001221519"/>
    </source>
</evidence>
<dbReference type="CDD" id="cd06548">
    <property type="entry name" value="GH18_chitinase"/>
    <property type="match status" value="1"/>
</dbReference>
<evidence type="ECO:0000313" key="11">
    <source>
        <dbReference type="Proteomes" id="UP001220962"/>
    </source>
</evidence>
<dbReference type="Proteomes" id="UP001220962">
    <property type="component" value="Chromosome"/>
</dbReference>
<keyword evidence="4" id="KW-0119">Carbohydrate metabolism</keyword>
<keyword evidence="4" id="KW-0624">Polysaccharide degradation</keyword>
<evidence type="ECO:0000259" key="8">
    <source>
        <dbReference type="PROSITE" id="PS51910"/>
    </source>
</evidence>
<proteinExistence type="inferred from homology"/>